<dbReference type="EMBL" id="CP090978">
    <property type="protein sequence ID" value="UJF33742.1"/>
    <property type="molecule type" value="Genomic_DNA"/>
</dbReference>
<organism evidence="2 3">
    <name type="scientific">Paenibacillus hexagrammi</name>
    <dbReference type="NCBI Taxonomy" id="2908839"/>
    <lineage>
        <taxon>Bacteria</taxon>
        <taxon>Bacillati</taxon>
        <taxon>Bacillota</taxon>
        <taxon>Bacilli</taxon>
        <taxon>Bacillales</taxon>
        <taxon>Paenibacillaceae</taxon>
        <taxon>Paenibacillus</taxon>
    </lineage>
</organism>
<protein>
    <submittedName>
        <fullName evidence="2">DUF262 domain-containing protein</fullName>
    </submittedName>
</protein>
<sequence length="117" mass="13868">MGNNQMVSFDYIINAYLKEYDIYIPLIQRNYKWDSGTASKLAADLWKAYLNKQETYTAGMITLHNELNGKMQLIDGQQRIITLYMLLKYLKPHDEYFSFRMERDEGSIKLNIRDKAI</sequence>
<accession>A0ABY3SI67</accession>
<gene>
    <name evidence="2" type="ORF">L0M14_00280</name>
</gene>
<dbReference type="PANTHER" id="PTHR35149">
    <property type="entry name" value="SLL5132 PROTEIN"/>
    <property type="match status" value="1"/>
</dbReference>
<feature type="domain" description="GmrSD restriction endonucleases N-terminal" evidence="1">
    <location>
        <begin position="17"/>
        <end position="111"/>
    </location>
</feature>
<evidence type="ECO:0000313" key="3">
    <source>
        <dbReference type="Proteomes" id="UP001649230"/>
    </source>
</evidence>
<evidence type="ECO:0000259" key="1">
    <source>
        <dbReference type="Pfam" id="PF03235"/>
    </source>
</evidence>
<reference evidence="2 3" key="1">
    <citation type="journal article" date="2024" name="Int. J. Syst. Evol. Microbiol.">
        <title>Paenibacillus hexagrammi sp. nov., a novel bacterium isolated from the gut content of Hexagrammos agrammus.</title>
        <authorList>
            <person name="Jung H.K."/>
            <person name="Kim D.G."/>
            <person name="Zin H."/>
            <person name="Park J."/>
            <person name="Jung H."/>
            <person name="Kim Y.O."/>
            <person name="Kong H.J."/>
            <person name="Kim J.W."/>
            <person name="Kim Y.S."/>
        </authorList>
    </citation>
    <scope>NUCLEOTIDE SEQUENCE [LARGE SCALE GENOMIC DNA]</scope>
    <source>
        <strain evidence="2 3">YPD9-1</strain>
    </source>
</reference>
<dbReference type="Proteomes" id="UP001649230">
    <property type="component" value="Chromosome"/>
</dbReference>
<dbReference type="InterPro" id="IPR004919">
    <property type="entry name" value="GmrSD_N"/>
</dbReference>
<name>A0ABY3SI67_9BACL</name>
<evidence type="ECO:0000313" key="2">
    <source>
        <dbReference type="EMBL" id="UJF33742.1"/>
    </source>
</evidence>
<dbReference type="RefSeq" id="WP_235120136.1">
    <property type="nucleotide sequence ID" value="NZ_CP090978.1"/>
</dbReference>
<keyword evidence="3" id="KW-1185">Reference proteome</keyword>
<proteinExistence type="predicted"/>
<dbReference type="PANTHER" id="PTHR35149:SF2">
    <property type="entry name" value="DUF262 DOMAIN-CONTAINING PROTEIN"/>
    <property type="match status" value="1"/>
</dbReference>
<dbReference type="Pfam" id="PF03235">
    <property type="entry name" value="GmrSD_N"/>
    <property type="match status" value="1"/>
</dbReference>